<feature type="compositionally biased region" description="Polar residues" evidence="1">
    <location>
        <begin position="278"/>
        <end position="287"/>
    </location>
</feature>
<reference evidence="2" key="1">
    <citation type="submission" date="2021-01" db="EMBL/GenBank/DDBJ databases">
        <authorList>
            <person name="Li R."/>
            <person name="Bekaert M."/>
        </authorList>
    </citation>
    <scope>NUCLEOTIDE SEQUENCE</scope>
    <source>
        <strain evidence="2">Farmed</strain>
    </source>
</reference>
<keyword evidence="3" id="KW-1185">Reference proteome</keyword>
<sequence>MLICNLIFQPKIQTVMKEASKSCSDLDQQVACKMEEDDECFSPGHLIYSLRQQLIEKDNAIKRLGSEYDHNLSKVLSSLLFLEDIQSRMDSNGINQSLQENCVPSTETPALRTQPGRKYFTTSELSLSSSSLNQSNEGGNIFRNLSKPLREKFSRNKSNVDLRSFKRINGDELCYRSMENIPQVVRREKKPRDKERCMSIAGYPNYEDFQNDPELTAFMKQIQFDNNPPSNPSLPTVDCQSLSSTLPNSLSISSSTSLRNRTDDLLSANIHHTKESSRSLSNLQFSKSKSDLPQKKAAPAEISAPTTTTVHHSESSNPFKLIRDTLKRKGSKQVKNKKQSFSLLQNSNQDLMKSLKFYEPHGKS</sequence>
<comment type="caution">
    <text evidence="2">The sequence shown here is derived from an EMBL/GenBank/DDBJ whole genome shotgun (WGS) entry which is preliminary data.</text>
</comment>
<feature type="compositionally biased region" description="Polar residues" evidence="1">
    <location>
        <begin position="304"/>
        <end position="318"/>
    </location>
</feature>
<evidence type="ECO:0000313" key="3">
    <source>
        <dbReference type="Proteomes" id="UP000597762"/>
    </source>
</evidence>
<feature type="region of interest" description="Disordered" evidence="1">
    <location>
        <begin position="223"/>
        <end position="258"/>
    </location>
</feature>
<feature type="compositionally biased region" description="Low complexity" evidence="1">
    <location>
        <begin position="241"/>
        <end position="258"/>
    </location>
</feature>
<proteinExistence type="predicted"/>
<accession>A0A812B297</accession>
<dbReference type="AlphaFoldDB" id="A0A812B297"/>
<dbReference type="OrthoDB" id="6158299at2759"/>
<dbReference type="Proteomes" id="UP000597762">
    <property type="component" value="Unassembled WGS sequence"/>
</dbReference>
<protein>
    <submittedName>
        <fullName evidence="2">Uncharacterized protein</fullName>
    </submittedName>
</protein>
<dbReference type="EMBL" id="CAHIKZ030000296">
    <property type="protein sequence ID" value="CAE1167181.1"/>
    <property type="molecule type" value="Genomic_DNA"/>
</dbReference>
<gene>
    <name evidence="2" type="ORF">SPHA_9257</name>
</gene>
<name>A0A812B297_ACAPH</name>
<organism evidence="2 3">
    <name type="scientific">Acanthosepion pharaonis</name>
    <name type="common">Pharaoh cuttlefish</name>
    <name type="synonym">Sepia pharaonis</name>
    <dbReference type="NCBI Taxonomy" id="158019"/>
    <lineage>
        <taxon>Eukaryota</taxon>
        <taxon>Metazoa</taxon>
        <taxon>Spiralia</taxon>
        <taxon>Lophotrochozoa</taxon>
        <taxon>Mollusca</taxon>
        <taxon>Cephalopoda</taxon>
        <taxon>Coleoidea</taxon>
        <taxon>Decapodiformes</taxon>
        <taxon>Sepiida</taxon>
        <taxon>Sepiina</taxon>
        <taxon>Sepiidae</taxon>
        <taxon>Acanthosepion</taxon>
    </lineage>
</organism>
<evidence type="ECO:0000256" key="1">
    <source>
        <dbReference type="SAM" id="MobiDB-lite"/>
    </source>
</evidence>
<evidence type="ECO:0000313" key="2">
    <source>
        <dbReference type="EMBL" id="CAE1167181.1"/>
    </source>
</evidence>
<feature type="region of interest" description="Disordered" evidence="1">
    <location>
        <begin position="277"/>
        <end position="319"/>
    </location>
</feature>